<dbReference type="GO" id="GO:0003746">
    <property type="term" value="F:translation elongation factor activity"/>
    <property type="evidence" value="ECO:0007669"/>
    <property type="project" value="UniProtKB-KW"/>
</dbReference>
<dbReference type="EMBL" id="CP031037">
    <property type="protein sequence ID" value="QDZ20667.1"/>
    <property type="molecule type" value="Genomic_DNA"/>
</dbReference>
<dbReference type="InterPro" id="IPR022800">
    <property type="entry name" value="Spt4/RpoE2_Znf"/>
</dbReference>
<dbReference type="Gene3D" id="3.30.40.210">
    <property type="match status" value="1"/>
</dbReference>
<dbReference type="GO" id="GO:0006355">
    <property type="term" value="P:regulation of DNA-templated transcription"/>
    <property type="evidence" value="ECO:0007669"/>
    <property type="project" value="InterPro"/>
</dbReference>
<accession>A0A5B8MJR3</accession>
<dbReference type="PANTHER" id="PTHR12882">
    <property type="entry name" value="SUPPRESSOR OF TY 4"/>
    <property type="match status" value="1"/>
</dbReference>
<dbReference type="InterPro" id="IPR009287">
    <property type="entry name" value="Spt4"/>
</dbReference>
<evidence type="ECO:0000256" key="3">
    <source>
        <dbReference type="ARBA" id="ARBA00023163"/>
    </source>
</evidence>
<evidence type="ECO:0000256" key="1">
    <source>
        <dbReference type="ARBA" id="ARBA00004123"/>
    </source>
</evidence>
<keyword evidence="7" id="KW-0648">Protein biosynthesis</keyword>
<dbReference type="Proteomes" id="UP000316726">
    <property type="component" value="Chromosome 4"/>
</dbReference>
<feature type="compositionally biased region" description="Gly residues" evidence="5">
    <location>
        <begin position="52"/>
        <end position="62"/>
    </location>
</feature>
<feature type="region of interest" description="Disordered" evidence="5">
    <location>
        <begin position="1"/>
        <end position="88"/>
    </location>
</feature>
<keyword evidence="8" id="KW-1185">Reference proteome</keyword>
<evidence type="ECO:0000313" key="7">
    <source>
        <dbReference type="EMBL" id="QDZ20667.1"/>
    </source>
</evidence>
<evidence type="ECO:0000259" key="6">
    <source>
        <dbReference type="SMART" id="SM01389"/>
    </source>
</evidence>
<sequence length="184" mass="20227">MSGEDVGDLKRVDKETEKGIDELLESGSDEETDQEKGVRAGEGENLEKGGEEGGNPGQGGEGDAAAAPGEEEGRPTRDANKPKGLPRFIAANPPNALERKLQVCCIRCRLIKTKAQFYEVGCENCPSLIPKGSQEEVEEYTSKKFDGIISVVDPDDSWARKWVRLNKQIVPGVYAMRCREFLRQ</sequence>
<dbReference type="GO" id="GO:0000993">
    <property type="term" value="F:RNA polymerase II complex binding"/>
    <property type="evidence" value="ECO:0007669"/>
    <property type="project" value="TreeGrafter"/>
</dbReference>
<feature type="compositionally biased region" description="Acidic residues" evidence="5">
    <location>
        <begin position="22"/>
        <end position="33"/>
    </location>
</feature>
<keyword evidence="3" id="KW-0804">Transcription</keyword>
<dbReference type="GO" id="GO:0140673">
    <property type="term" value="P:transcription elongation-coupled chromatin remodeling"/>
    <property type="evidence" value="ECO:0007669"/>
    <property type="project" value="InterPro"/>
</dbReference>
<evidence type="ECO:0000256" key="5">
    <source>
        <dbReference type="SAM" id="MobiDB-lite"/>
    </source>
</evidence>
<dbReference type="CDD" id="cd07973">
    <property type="entry name" value="Spt4"/>
    <property type="match status" value="1"/>
</dbReference>
<dbReference type="InterPro" id="IPR038510">
    <property type="entry name" value="Spt4_sf"/>
</dbReference>
<protein>
    <submittedName>
        <fullName evidence="7">Transcription elongation factor Spt4</fullName>
    </submittedName>
</protein>
<comment type="similarity">
    <text evidence="2">Belongs to the SPT4 family.</text>
</comment>
<dbReference type="AlphaFoldDB" id="A0A5B8MJR3"/>
<evidence type="ECO:0000256" key="4">
    <source>
        <dbReference type="ARBA" id="ARBA00023242"/>
    </source>
</evidence>
<dbReference type="GO" id="GO:0008270">
    <property type="term" value="F:zinc ion binding"/>
    <property type="evidence" value="ECO:0007669"/>
    <property type="project" value="InterPro"/>
</dbReference>
<evidence type="ECO:0000256" key="2">
    <source>
        <dbReference type="ARBA" id="ARBA00010464"/>
    </source>
</evidence>
<dbReference type="GO" id="GO:0032044">
    <property type="term" value="C:DSIF complex"/>
    <property type="evidence" value="ECO:0007669"/>
    <property type="project" value="TreeGrafter"/>
</dbReference>
<evidence type="ECO:0000313" key="8">
    <source>
        <dbReference type="Proteomes" id="UP000316726"/>
    </source>
</evidence>
<dbReference type="PANTHER" id="PTHR12882:SF1">
    <property type="entry name" value="TRANSCRIPTION ELONGATION FACTOR SPT4"/>
    <property type="match status" value="1"/>
</dbReference>
<dbReference type="OrthoDB" id="248751at2759"/>
<dbReference type="SUPFAM" id="SSF63393">
    <property type="entry name" value="RNA polymerase subunits"/>
    <property type="match status" value="1"/>
</dbReference>
<dbReference type="Pfam" id="PF06093">
    <property type="entry name" value="Spt4"/>
    <property type="match status" value="1"/>
</dbReference>
<organism evidence="7 8">
    <name type="scientific">Chloropicon primus</name>
    <dbReference type="NCBI Taxonomy" id="1764295"/>
    <lineage>
        <taxon>Eukaryota</taxon>
        <taxon>Viridiplantae</taxon>
        <taxon>Chlorophyta</taxon>
        <taxon>Chloropicophyceae</taxon>
        <taxon>Chloropicales</taxon>
        <taxon>Chloropicaceae</taxon>
        <taxon>Chloropicon</taxon>
    </lineage>
</organism>
<proteinExistence type="inferred from homology"/>
<keyword evidence="7" id="KW-0251">Elongation factor</keyword>
<comment type="subcellular location">
    <subcellularLocation>
        <location evidence="1">Nucleus</location>
    </subcellularLocation>
</comment>
<gene>
    <name evidence="7" type="ORF">A3770_04p31850</name>
</gene>
<reference evidence="7 8" key="1">
    <citation type="submission" date="2018-07" db="EMBL/GenBank/DDBJ databases">
        <title>The complete nuclear genome of the prasinophyte Chloropicon primus (CCMP1205).</title>
        <authorList>
            <person name="Pombert J.-F."/>
            <person name="Otis C."/>
            <person name="Turmel M."/>
            <person name="Lemieux C."/>
        </authorList>
    </citation>
    <scope>NUCLEOTIDE SEQUENCE [LARGE SCALE GENOMIC DNA]</scope>
    <source>
        <strain evidence="7 8">CCMP1205</strain>
    </source>
</reference>
<feature type="compositionally biased region" description="Basic and acidic residues" evidence="5">
    <location>
        <begin position="71"/>
        <end position="81"/>
    </location>
</feature>
<dbReference type="InterPro" id="IPR029040">
    <property type="entry name" value="RPABC4/Spt4"/>
</dbReference>
<dbReference type="STRING" id="1764295.A0A5B8MJR3"/>
<dbReference type="SMART" id="SM01389">
    <property type="entry name" value="Spt4"/>
    <property type="match status" value="1"/>
</dbReference>
<feature type="compositionally biased region" description="Basic and acidic residues" evidence="5">
    <location>
        <begin position="7"/>
        <end position="21"/>
    </location>
</feature>
<feature type="compositionally biased region" description="Basic and acidic residues" evidence="5">
    <location>
        <begin position="34"/>
        <end position="51"/>
    </location>
</feature>
<keyword evidence="4" id="KW-0539">Nucleus</keyword>
<name>A0A5B8MJR3_9CHLO</name>
<feature type="domain" description="Spt4/RpoE2 zinc finger" evidence="6">
    <location>
        <begin position="102"/>
        <end position="179"/>
    </location>
</feature>